<dbReference type="SUPFAM" id="SSF56524">
    <property type="entry name" value="Oxidoreductase molybdopterin-binding domain"/>
    <property type="match status" value="1"/>
</dbReference>
<keyword evidence="3" id="KW-1185">Reference proteome</keyword>
<protein>
    <submittedName>
        <fullName evidence="2">Sulfoxide reductase catalytic subunit YedY</fullName>
        <ecNumber evidence="2">1.8.-.-</ecNumber>
    </submittedName>
</protein>
<dbReference type="PANTHER" id="PTHR43032:SF3">
    <property type="entry name" value="PROTEIN-METHIONINE-SULFOXIDE REDUCTASE CATALYTIC SUBUNIT MSRP"/>
    <property type="match status" value="1"/>
</dbReference>
<dbReference type="GO" id="GO:0016491">
    <property type="term" value="F:oxidoreductase activity"/>
    <property type="evidence" value="ECO:0007669"/>
    <property type="project" value="UniProtKB-KW"/>
</dbReference>
<dbReference type="Pfam" id="PF00174">
    <property type="entry name" value="Oxidored_molyb"/>
    <property type="match status" value="1"/>
</dbReference>
<name>A0A517QUH9_9PLAN</name>
<dbReference type="InterPro" id="IPR000572">
    <property type="entry name" value="OxRdtase_Mopterin-bd_dom"/>
</dbReference>
<organism evidence="2 3">
    <name type="scientific">Thalassoglobus polymorphus</name>
    <dbReference type="NCBI Taxonomy" id="2527994"/>
    <lineage>
        <taxon>Bacteria</taxon>
        <taxon>Pseudomonadati</taxon>
        <taxon>Planctomycetota</taxon>
        <taxon>Planctomycetia</taxon>
        <taxon>Planctomycetales</taxon>
        <taxon>Planctomycetaceae</taxon>
        <taxon>Thalassoglobus</taxon>
    </lineage>
</organism>
<dbReference type="EMBL" id="CP036267">
    <property type="protein sequence ID" value="QDT35278.1"/>
    <property type="molecule type" value="Genomic_DNA"/>
</dbReference>
<proteinExistence type="predicted"/>
<dbReference type="Proteomes" id="UP000315724">
    <property type="component" value="Chromosome"/>
</dbReference>
<dbReference type="NCBIfam" id="NF003767">
    <property type="entry name" value="PRK05363.1"/>
    <property type="match status" value="1"/>
</dbReference>
<feature type="domain" description="Oxidoreductase molybdopterin-binding" evidence="1">
    <location>
        <begin position="112"/>
        <end position="269"/>
    </location>
</feature>
<dbReference type="InterPro" id="IPR036374">
    <property type="entry name" value="OxRdtase_Mopterin-bd_sf"/>
</dbReference>
<dbReference type="PANTHER" id="PTHR43032">
    <property type="entry name" value="PROTEIN-METHIONINE-SULFOXIDE REDUCTASE"/>
    <property type="match status" value="1"/>
</dbReference>
<keyword evidence="2" id="KW-0560">Oxidoreductase</keyword>
<gene>
    <name evidence="2" type="primary">yedY_2</name>
    <name evidence="2" type="ORF">Mal48_45540</name>
</gene>
<evidence type="ECO:0000259" key="1">
    <source>
        <dbReference type="Pfam" id="PF00174"/>
    </source>
</evidence>
<sequence>MNYFVRRPWDLPQNQITDQSIYSNKTARREFLKSIGVIAGAGLSASMLGCKKATLEEIDAAGEVEEGKQNYPFPRNDKFEYGRAESVRKDAAQYTNFYEFSTSKEVFRFVEDFEPTPWKVSVTGLCKNPKTFDLDDIYKEFTLEERAYRHRCVETWSMCVPWTGFPLSDLLAKVEPLASAKYVRLVTFMDPKVAPMQQYDQYPWAYSEGVTIEEAMNPLMLLATGIYGAPLPKQHGAPVRLVAPWKYGFKSIKSIVKIELTDKQPATFWNTLMPHEYGFEANVDPEVPHPRWSQATEWMLGSRERFPTVKYNGYGDYVASMYES</sequence>
<accession>A0A517QUH9</accession>
<dbReference type="Gene3D" id="3.90.420.10">
    <property type="entry name" value="Oxidoreductase, molybdopterin-binding domain"/>
    <property type="match status" value="1"/>
</dbReference>
<dbReference type="EC" id="1.8.-.-" evidence="2"/>
<evidence type="ECO:0000313" key="2">
    <source>
        <dbReference type="EMBL" id="QDT35278.1"/>
    </source>
</evidence>
<dbReference type="KEGG" id="tpol:Mal48_45540"/>
<evidence type="ECO:0000313" key="3">
    <source>
        <dbReference type="Proteomes" id="UP000315724"/>
    </source>
</evidence>
<dbReference type="OrthoDB" id="9778777at2"/>
<dbReference type="RefSeq" id="WP_145204574.1">
    <property type="nucleotide sequence ID" value="NZ_CP036267.1"/>
</dbReference>
<dbReference type="AlphaFoldDB" id="A0A517QUH9"/>
<reference evidence="2 3" key="1">
    <citation type="submission" date="2019-02" db="EMBL/GenBank/DDBJ databases">
        <title>Deep-cultivation of Planctomycetes and their phenomic and genomic characterization uncovers novel biology.</title>
        <authorList>
            <person name="Wiegand S."/>
            <person name="Jogler M."/>
            <person name="Boedeker C."/>
            <person name="Pinto D."/>
            <person name="Vollmers J."/>
            <person name="Rivas-Marin E."/>
            <person name="Kohn T."/>
            <person name="Peeters S.H."/>
            <person name="Heuer A."/>
            <person name="Rast P."/>
            <person name="Oberbeckmann S."/>
            <person name="Bunk B."/>
            <person name="Jeske O."/>
            <person name="Meyerdierks A."/>
            <person name="Storesund J.E."/>
            <person name="Kallscheuer N."/>
            <person name="Luecker S."/>
            <person name="Lage O.M."/>
            <person name="Pohl T."/>
            <person name="Merkel B.J."/>
            <person name="Hornburger P."/>
            <person name="Mueller R.-W."/>
            <person name="Bruemmer F."/>
            <person name="Labrenz M."/>
            <person name="Spormann A.M."/>
            <person name="Op den Camp H."/>
            <person name="Overmann J."/>
            <person name="Amann R."/>
            <person name="Jetten M.S.M."/>
            <person name="Mascher T."/>
            <person name="Medema M.H."/>
            <person name="Devos D.P."/>
            <person name="Kaster A.-K."/>
            <person name="Ovreas L."/>
            <person name="Rohde M."/>
            <person name="Galperin M.Y."/>
            <person name="Jogler C."/>
        </authorList>
    </citation>
    <scope>NUCLEOTIDE SEQUENCE [LARGE SCALE GENOMIC DNA]</scope>
    <source>
        <strain evidence="2 3">Mal48</strain>
    </source>
</reference>